<evidence type="ECO:0000259" key="7">
    <source>
        <dbReference type="Pfam" id="PF07195"/>
    </source>
</evidence>
<dbReference type="InterPro" id="IPR040026">
    <property type="entry name" value="FliD"/>
</dbReference>
<evidence type="ECO:0000313" key="8">
    <source>
        <dbReference type="EMBL" id="GAA3649206.1"/>
    </source>
</evidence>
<comment type="similarity">
    <text evidence="1 5">Belongs to the FliD family.</text>
</comment>
<dbReference type="RefSeq" id="WP_221856305.1">
    <property type="nucleotide sequence ID" value="NZ_BAAAYV010000003.1"/>
</dbReference>
<comment type="function">
    <text evidence="5">Required for morphogenesis and for the elongation of the flagellar filament by facilitating polymerization of the flagellin monomers at the tip of growing filament. Forms a capping structure, which prevents flagellin subunits (transported through the central channel of the flagellum) from leaking out without polymerization at the distal end.</text>
</comment>
<proteinExistence type="inferred from homology"/>
<name>A0ABP7B5B4_9MICO</name>
<comment type="subcellular location">
    <subcellularLocation>
        <location evidence="5">Secreted</location>
    </subcellularLocation>
    <subcellularLocation>
        <location evidence="5">Bacterial flagellum</location>
    </subcellularLocation>
</comment>
<organism evidence="8 9">
    <name type="scientific">Microbacterium marinilacus</name>
    <dbReference type="NCBI Taxonomy" id="415209"/>
    <lineage>
        <taxon>Bacteria</taxon>
        <taxon>Bacillati</taxon>
        <taxon>Actinomycetota</taxon>
        <taxon>Actinomycetes</taxon>
        <taxon>Micrococcales</taxon>
        <taxon>Microbacteriaceae</taxon>
        <taxon>Microbacterium</taxon>
    </lineage>
</organism>
<comment type="caution">
    <text evidence="8">The sequence shown here is derived from an EMBL/GenBank/DDBJ whole genome shotgun (WGS) entry which is preliminary data.</text>
</comment>
<feature type="domain" description="Flagellar hook-associated protein 2 N-terminal" evidence="6">
    <location>
        <begin position="10"/>
        <end position="105"/>
    </location>
</feature>
<keyword evidence="4 5" id="KW-0975">Bacterial flagellum</keyword>
<evidence type="ECO:0000256" key="2">
    <source>
        <dbReference type="ARBA" id="ARBA00011255"/>
    </source>
</evidence>
<evidence type="ECO:0000256" key="1">
    <source>
        <dbReference type="ARBA" id="ARBA00009764"/>
    </source>
</evidence>
<feature type="coiled-coil region" evidence="5">
    <location>
        <begin position="404"/>
        <end position="442"/>
    </location>
</feature>
<comment type="subunit">
    <text evidence="2 5">Homopentamer.</text>
</comment>
<evidence type="ECO:0000313" key="9">
    <source>
        <dbReference type="Proteomes" id="UP001410795"/>
    </source>
</evidence>
<reference evidence="9" key="1">
    <citation type="journal article" date="2019" name="Int. J. Syst. Evol. Microbiol.">
        <title>The Global Catalogue of Microorganisms (GCM) 10K type strain sequencing project: providing services to taxonomists for standard genome sequencing and annotation.</title>
        <authorList>
            <consortium name="The Broad Institute Genomics Platform"/>
            <consortium name="The Broad Institute Genome Sequencing Center for Infectious Disease"/>
            <person name="Wu L."/>
            <person name="Ma J."/>
        </authorList>
    </citation>
    <scope>NUCLEOTIDE SEQUENCE [LARGE SCALE GENOMIC DNA]</scope>
    <source>
        <strain evidence="9">JCM 16546</strain>
    </source>
</reference>
<dbReference type="Proteomes" id="UP001410795">
    <property type="component" value="Unassembled WGS sequence"/>
</dbReference>
<sequence length="461" mass="47281">MGLSLDGLVSGLDTAALIDALMDVQSIPRALLKTKVDDKGVIITQLQSLNTSLQDLLTQAKKAAAPGALSAYRTTSSSDALTATAASGATPSTTDVVVDRVATAQTLVTAALSAWPDDPPVLTLVDAAGERVEITAASSSPADVARAINAAGAGVAATAVAAGTDASGAPLFRLQLSATETGTAGAFQLFRGDAAAVDAGTAVDVASETGAAVVATAADARLRLWAGTAAEQVVTSSTNTFTGLLPGVDVTVSRASPDPVTISVAVDDDARAKTAGDFVDRIATILKRIDNGSKATVGSSTGDTTTLGVFTGDSTVRALRHALADAVQHPVGGVSPSSIGISIDRYGVLSFDAERFKAAMAEDPAAVEKVFTGLSARVETTTTQYSDRYDGLLTARITGQQSEVSSLEEQIERWDVRLEQRRATLERTYARLETMLSQLQSQSAYLTSQLASLPTTSQGDS</sequence>
<dbReference type="PANTHER" id="PTHR30288">
    <property type="entry name" value="FLAGELLAR CAP/ASSEMBLY PROTEIN FLID"/>
    <property type="match status" value="1"/>
</dbReference>
<dbReference type="InterPro" id="IPR010809">
    <property type="entry name" value="FliD_C"/>
</dbReference>
<evidence type="ECO:0000256" key="3">
    <source>
        <dbReference type="ARBA" id="ARBA00023054"/>
    </source>
</evidence>
<keyword evidence="9" id="KW-1185">Reference proteome</keyword>
<feature type="domain" description="Flagellar hook-associated protein 2 C-terminal" evidence="7">
    <location>
        <begin position="233"/>
        <end position="441"/>
    </location>
</feature>
<dbReference type="EMBL" id="BAAAYV010000003">
    <property type="protein sequence ID" value="GAA3649206.1"/>
    <property type="molecule type" value="Genomic_DNA"/>
</dbReference>
<dbReference type="InterPro" id="IPR003481">
    <property type="entry name" value="FliD_N"/>
</dbReference>
<evidence type="ECO:0000256" key="5">
    <source>
        <dbReference type="RuleBase" id="RU362066"/>
    </source>
</evidence>
<dbReference type="Pfam" id="PF02465">
    <property type="entry name" value="FliD_N"/>
    <property type="match status" value="1"/>
</dbReference>
<protein>
    <recommendedName>
        <fullName evidence="5">Flagellar hook-associated protein 2</fullName>
        <shortName evidence="5">HAP2</shortName>
    </recommendedName>
    <alternativeName>
        <fullName evidence="5">Flagellar cap protein</fullName>
    </alternativeName>
</protein>
<evidence type="ECO:0000256" key="4">
    <source>
        <dbReference type="ARBA" id="ARBA00023143"/>
    </source>
</evidence>
<gene>
    <name evidence="8" type="ORF">GCM10022202_06090</name>
</gene>
<evidence type="ECO:0000259" key="6">
    <source>
        <dbReference type="Pfam" id="PF02465"/>
    </source>
</evidence>
<keyword evidence="5" id="KW-0964">Secreted</keyword>
<dbReference type="Pfam" id="PF07195">
    <property type="entry name" value="FliD_C"/>
    <property type="match status" value="1"/>
</dbReference>
<accession>A0ABP7B5B4</accession>
<keyword evidence="3 5" id="KW-0175">Coiled coil</keyword>
<dbReference type="PANTHER" id="PTHR30288:SF0">
    <property type="entry name" value="FLAGELLAR HOOK-ASSOCIATED PROTEIN 2"/>
    <property type="match status" value="1"/>
</dbReference>